<dbReference type="OrthoDB" id="6191410at2"/>
<dbReference type="InterPro" id="IPR029063">
    <property type="entry name" value="SAM-dependent_MTases_sf"/>
</dbReference>
<dbReference type="AlphaFoldDB" id="A0A4R6P1E0"/>
<name>A0A4R6P1E0_9GAMM</name>
<dbReference type="GO" id="GO:0032259">
    <property type="term" value="P:methylation"/>
    <property type="evidence" value="ECO:0007669"/>
    <property type="project" value="UniProtKB-KW"/>
</dbReference>
<dbReference type="Pfam" id="PF08241">
    <property type="entry name" value="Methyltransf_11"/>
    <property type="match status" value="1"/>
</dbReference>
<feature type="region of interest" description="Disordered" evidence="1">
    <location>
        <begin position="234"/>
        <end position="259"/>
    </location>
</feature>
<dbReference type="InterPro" id="IPR013216">
    <property type="entry name" value="Methyltransf_11"/>
</dbReference>
<dbReference type="RefSeq" id="WP_133540245.1">
    <property type="nucleotide sequence ID" value="NZ_SNXI01000014.1"/>
</dbReference>
<feature type="domain" description="Methyltransferase type 11" evidence="2">
    <location>
        <begin position="76"/>
        <end position="127"/>
    </location>
</feature>
<keyword evidence="4" id="KW-1185">Reference proteome</keyword>
<dbReference type="Proteomes" id="UP000295531">
    <property type="component" value="Unassembled WGS sequence"/>
</dbReference>
<evidence type="ECO:0000256" key="1">
    <source>
        <dbReference type="SAM" id="MobiDB-lite"/>
    </source>
</evidence>
<proteinExistence type="predicted"/>
<gene>
    <name evidence="3" type="ORF">DEU29_11442</name>
</gene>
<comment type="caution">
    <text evidence="3">The sequence shown here is derived from an EMBL/GenBank/DDBJ whole genome shotgun (WGS) entry which is preliminary data.</text>
</comment>
<sequence length="259" mass="29186">MLIKPAYSPAKLPQPDSWQSFVCGDYMREHTQWLMNDYGRRLRCGTTLGLGGLAAELSYQAFSLTAPVLVSPAAKANTIQAKLEHLPIKNAVVDQVVMPFVLEYSRDPHQVLREVNRVLMDDGYLFICGFNPLSPAMLSGWLPANRKRLPWSGRYFSAFRIKDWLQLLGYEIVQHDYYMGRFLATDSNRSKTSPSPVWTEKLCQKIPLLHSGYAILARKCVILKTPRMRVPSGAALSQRPVATATTRSSLTTSKEVLHD</sequence>
<evidence type="ECO:0000313" key="4">
    <source>
        <dbReference type="Proteomes" id="UP000295531"/>
    </source>
</evidence>
<dbReference type="SUPFAM" id="SSF53335">
    <property type="entry name" value="S-adenosyl-L-methionine-dependent methyltransferases"/>
    <property type="match status" value="1"/>
</dbReference>
<reference evidence="3 4" key="1">
    <citation type="submission" date="2019-03" db="EMBL/GenBank/DDBJ databases">
        <title>Freshwater and sediment microbial communities from various areas in North America, analyzing microbe dynamics in response to fracking.</title>
        <authorList>
            <person name="Lamendella R."/>
        </authorList>
    </citation>
    <scope>NUCLEOTIDE SEQUENCE [LARGE SCALE GENOMIC DNA]</scope>
    <source>
        <strain evidence="3 4">18_TX</strain>
    </source>
</reference>
<organism evidence="3 4">
    <name type="scientific">Idiomarina aquatica</name>
    <dbReference type="NCBI Taxonomy" id="1327752"/>
    <lineage>
        <taxon>Bacteria</taxon>
        <taxon>Pseudomonadati</taxon>
        <taxon>Pseudomonadota</taxon>
        <taxon>Gammaproteobacteria</taxon>
        <taxon>Alteromonadales</taxon>
        <taxon>Idiomarinaceae</taxon>
        <taxon>Idiomarina</taxon>
    </lineage>
</organism>
<accession>A0A4R6P1E0</accession>
<keyword evidence="3" id="KW-0808">Transferase</keyword>
<evidence type="ECO:0000313" key="3">
    <source>
        <dbReference type="EMBL" id="TDP30996.1"/>
    </source>
</evidence>
<dbReference type="GO" id="GO:0008757">
    <property type="term" value="F:S-adenosylmethionine-dependent methyltransferase activity"/>
    <property type="evidence" value="ECO:0007669"/>
    <property type="project" value="InterPro"/>
</dbReference>
<evidence type="ECO:0000259" key="2">
    <source>
        <dbReference type="Pfam" id="PF08241"/>
    </source>
</evidence>
<keyword evidence="3" id="KW-0489">Methyltransferase</keyword>
<dbReference type="Gene3D" id="3.40.50.150">
    <property type="entry name" value="Vaccinia Virus protein VP39"/>
    <property type="match status" value="1"/>
</dbReference>
<feature type="compositionally biased region" description="Low complexity" evidence="1">
    <location>
        <begin position="242"/>
        <end position="253"/>
    </location>
</feature>
<protein>
    <submittedName>
        <fullName evidence="3">Methyltransferase family protein</fullName>
    </submittedName>
</protein>
<dbReference type="EMBL" id="SNXI01000014">
    <property type="protein sequence ID" value="TDP30996.1"/>
    <property type="molecule type" value="Genomic_DNA"/>
</dbReference>